<proteinExistence type="predicted"/>
<keyword evidence="3" id="KW-1185">Reference proteome</keyword>
<evidence type="ECO:0000259" key="1">
    <source>
        <dbReference type="PROSITE" id="PS50921"/>
    </source>
</evidence>
<dbReference type="InterPro" id="IPR005561">
    <property type="entry name" value="ANTAR"/>
</dbReference>
<dbReference type="Proteomes" id="UP000322244">
    <property type="component" value="Unassembled WGS sequence"/>
</dbReference>
<evidence type="ECO:0000313" key="2">
    <source>
        <dbReference type="EMBL" id="KAA0016548.1"/>
    </source>
</evidence>
<accession>A0A5A7S3U8</accession>
<dbReference type="Pfam" id="PF03861">
    <property type="entry name" value="ANTAR"/>
    <property type="match status" value="1"/>
</dbReference>
<dbReference type="SMART" id="SM01012">
    <property type="entry name" value="ANTAR"/>
    <property type="match status" value="1"/>
</dbReference>
<dbReference type="SUPFAM" id="SSF52172">
    <property type="entry name" value="CheY-like"/>
    <property type="match status" value="1"/>
</dbReference>
<dbReference type="PROSITE" id="PS50921">
    <property type="entry name" value="ANTAR"/>
    <property type="match status" value="1"/>
</dbReference>
<comment type="caution">
    <text evidence="2">The sequence shown here is derived from an EMBL/GenBank/DDBJ whole genome shotgun (WGS) entry which is preliminary data.</text>
</comment>
<reference evidence="2 3" key="1">
    <citation type="submission" date="2019-07" db="EMBL/GenBank/DDBJ databases">
        <title>Rhodococcus cavernicolus sp. nov., isolated from a cave.</title>
        <authorList>
            <person name="Lee S.D."/>
        </authorList>
    </citation>
    <scope>NUCLEOTIDE SEQUENCE [LARGE SCALE GENOMIC DNA]</scope>
    <source>
        <strain evidence="2 3">C1-24</strain>
    </source>
</reference>
<dbReference type="AlphaFoldDB" id="A0A5A7S3U8"/>
<dbReference type="InterPro" id="IPR036388">
    <property type="entry name" value="WH-like_DNA-bd_sf"/>
</dbReference>
<sequence>MKTEHVNIDEAGLDRIIGAGIPQRVGVFRFYLDGQRWEWSDAVAGKHGSRPGAAHPSPKLLLSHKHPDDRPAVPALLDKVRDGAPFSSRHRIIDTAGHTHLVVVVADRMLSAAGELLGTAGFYVDITDGVQADLQVAIDEAIAEITESRAAIEQAKGALMLTYNISADRAFDVLAWRSQQTNLKVRDLAQRILHDMTEVDIAADARSAMDLVLLRNPEPP</sequence>
<dbReference type="SUPFAM" id="SSF55785">
    <property type="entry name" value="PYP-like sensor domain (PAS domain)"/>
    <property type="match status" value="1"/>
</dbReference>
<protein>
    <submittedName>
        <fullName evidence="2">ANTAR domain-containing protein</fullName>
    </submittedName>
</protein>
<dbReference type="GO" id="GO:0003723">
    <property type="term" value="F:RNA binding"/>
    <property type="evidence" value="ECO:0007669"/>
    <property type="project" value="InterPro"/>
</dbReference>
<name>A0A5A7S3U8_9NOCA</name>
<dbReference type="Gene3D" id="3.30.450.20">
    <property type="entry name" value="PAS domain"/>
    <property type="match status" value="1"/>
</dbReference>
<dbReference type="InterPro" id="IPR011006">
    <property type="entry name" value="CheY-like_superfamily"/>
</dbReference>
<dbReference type="EMBL" id="VLNY01000026">
    <property type="protein sequence ID" value="KAA0016548.1"/>
    <property type="molecule type" value="Genomic_DNA"/>
</dbReference>
<evidence type="ECO:0000313" key="3">
    <source>
        <dbReference type="Proteomes" id="UP000322244"/>
    </source>
</evidence>
<organism evidence="2 3">
    <name type="scientific">Antrihabitans cavernicola</name>
    <dbReference type="NCBI Taxonomy" id="2495913"/>
    <lineage>
        <taxon>Bacteria</taxon>
        <taxon>Bacillati</taxon>
        <taxon>Actinomycetota</taxon>
        <taxon>Actinomycetes</taxon>
        <taxon>Mycobacteriales</taxon>
        <taxon>Nocardiaceae</taxon>
        <taxon>Antrihabitans</taxon>
    </lineage>
</organism>
<gene>
    <name evidence="2" type="ORF">FOY51_25985</name>
</gene>
<dbReference type="OrthoDB" id="3787288at2"/>
<dbReference type="Gene3D" id="1.10.10.10">
    <property type="entry name" value="Winged helix-like DNA-binding domain superfamily/Winged helix DNA-binding domain"/>
    <property type="match status" value="1"/>
</dbReference>
<dbReference type="InterPro" id="IPR035965">
    <property type="entry name" value="PAS-like_dom_sf"/>
</dbReference>
<feature type="domain" description="ANTAR" evidence="1">
    <location>
        <begin position="132"/>
        <end position="193"/>
    </location>
</feature>